<name>A0ABU3AEL7_9FLAO</name>
<dbReference type="SMART" id="SM00850">
    <property type="entry name" value="LytTR"/>
    <property type="match status" value="1"/>
</dbReference>
<evidence type="ECO:0000256" key="1">
    <source>
        <dbReference type="SAM" id="Phobius"/>
    </source>
</evidence>
<keyword evidence="1" id="KW-0472">Membrane</keyword>
<dbReference type="InterPro" id="IPR007492">
    <property type="entry name" value="LytTR_DNA-bd_dom"/>
</dbReference>
<evidence type="ECO:0000259" key="2">
    <source>
        <dbReference type="PROSITE" id="PS50930"/>
    </source>
</evidence>
<sequence>MTMFKKYLGKFNDWALCLVLIPLINTINYHLTYSKITWDWYTYTTYFIDTATGFICWWLIRKTIDYLDKKIPYEEALGKRLMIQLISTTLIVQGFIILSTESINFLFGEGPIPIEFYTYNLFIFFIWILVLNGIYIGIYFYVEWKNTKLLREKDKELRQKGFEVLFGKTIKNIDFENISLFYVADGITYLKTNQNRDYSLDISLNQIKLKLPEELFFRINRKFIINRHFILGYKKEINGKLLVNLDKGQIEMQDQIISRITAPEFKRWFSTPALHN</sequence>
<organism evidence="3 4">
    <name type="scientific">Croceitalea rosinachiae</name>
    <dbReference type="NCBI Taxonomy" id="3075596"/>
    <lineage>
        <taxon>Bacteria</taxon>
        <taxon>Pseudomonadati</taxon>
        <taxon>Bacteroidota</taxon>
        <taxon>Flavobacteriia</taxon>
        <taxon>Flavobacteriales</taxon>
        <taxon>Flavobacteriaceae</taxon>
        <taxon>Croceitalea</taxon>
    </lineage>
</organism>
<keyword evidence="1" id="KW-0812">Transmembrane</keyword>
<dbReference type="PROSITE" id="PS50930">
    <property type="entry name" value="HTH_LYTTR"/>
    <property type="match status" value="1"/>
</dbReference>
<feature type="transmembrane region" description="Helical" evidence="1">
    <location>
        <begin position="81"/>
        <end position="99"/>
    </location>
</feature>
<comment type="caution">
    <text evidence="3">The sequence shown here is derived from an EMBL/GenBank/DDBJ whole genome shotgun (WGS) entry which is preliminary data.</text>
</comment>
<keyword evidence="4" id="KW-1185">Reference proteome</keyword>
<accession>A0ABU3AEL7</accession>
<feature type="transmembrane region" description="Helical" evidence="1">
    <location>
        <begin position="119"/>
        <end position="142"/>
    </location>
</feature>
<keyword evidence="3" id="KW-0238">DNA-binding</keyword>
<dbReference type="RefSeq" id="WP_311352254.1">
    <property type="nucleotide sequence ID" value="NZ_JAVRHR010000003.1"/>
</dbReference>
<dbReference type="Gene3D" id="2.40.50.1020">
    <property type="entry name" value="LytTr DNA-binding domain"/>
    <property type="match status" value="1"/>
</dbReference>
<evidence type="ECO:0000313" key="3">
    <source>
        <dbReference type="EMBL" id="MDT0607967.1"/>
    </source>
</evidence>
<protein>
    <submittedName>
        <fullName evidence="3">LytTR family DNA-binding domain-containing protein</fullName>
    </submittedName>
</protein>
<proteinExistence type="predicted"/>
<dbReference type="EMBL" id="JAVRHR010000003">
    <property type="protein sequence ID" value="MDT0607967.1"/>
    <property type="molecule type" value="Genomic_DNA"/>
</dbReference>
<evidence type="ECO:0000313" key="4">
    <source>
        <dbReference type="Proteomes" id="UP001255246"/>
    </source>
</evidence>
<keyword evidence="1" id="KW-1133">Transmembrane helix</keyword>
<reference evidence="3 4" key="1">
    <citation type="submission" date="2023-09" db="EMBL/GenBank/DDBJ databases">
        <authorList>
            <person name="Rey-Velasco X."/>
        </authorList>
    </citation>
    <scope>NUCLEOTIDE SEQUENCE [LARGE SCALE GENOMIC DNA]</scope>
    <source>
        <strain evidence="3 4">F388</strain>
    </source>
</reference>
<dbReference type="Proteomes" id="UP001255246">
    <property type="component" value="Unassembled WGS sequence"/>
</dbReference>
<feature type="transmembrane region" description="Helical" evidence="1">
    <location>
        <begin position="12"/>
        <end position="31"/>
    </location>
</feature>
<feature type="domain" description="HTH LytTR-type" evidence="2">
    <location>
        <begin position="162"/>
        <end position="271"/>
    </location>
</feature>
<dbReference type="GO" id="GO:0003677">
    <property type="term" value="F:DNA binding"/>
    <property type="evidence" value="ECO:0007669"/>
    <property type="project" value="UniProtKB-KW"/>
</dbReference>
<dbReference type="Pfam" id="PF04397">
    <property type="entry name" value="LytTR"/>
    <property type="match status" value="1"/>
</dbReference>
<feature type="transmembrane region" description="Helical" evidence="1">
    <location>
        <begin position="43"/>
        <end position="60"/>
    </location>
</feature>
<gene>
    <name evidence="3" type="ORF">RM706_13045</name>
</gene>